<dbReference type="OrthoDB" id="4505949at2"/>
<keyword evidence="3" id="KW-1185">Reference proteome</keyword>
<protein>
    <recommendedName>
        <fullName evidence="4">Integral membrane protein</fullName>
    </recommendedName>
</protein>
<accession>A0A1G8N8T5</accession>
<evidence type="ECO:0008006" key="4">
    <source>
        <dbReference type="Google" id="ProtNLM"/>
    </source>
</evidence>
<feature type="transmembrane region" description="Helical" evidence="1">
    <location>
        <begin position="21"/>
        <end position="43"/>
    </location>
</feature>
<evidence type="ECO:0000313" key="3">
    <source>
        <dbReference type="Proteomes" id="UP000199202"/>
    </source>
</evidence>
<evidence type="ECO:0000256" key="1">
    <source>
        <dbReference type="SAM" id="Phobius"/>
    </source>
</evidence>
<evidence type="ECO:0000313" key="2">
    <source>
        <dbReference type="EMBL" id="SDI76486.1"/>
    </source>
</evidence>
<dbReference type="InterPro" id="IPR049978">
    <property type="entry name" value="SCO6880-like"/>
</dbReference>
<proteinExistence type="predicted"/>
<dbReference type="Proteomes" id="UP000199202">
    <property type="component" value="Unassembled WGS sequence"/>
</dbReference>
<dbReference type="AlphaFoldDB" id="A0A1G8N8T5"/>
<dbReference type="RefSeq" id="WP_090932172.1">
    <property type="nucleotide sequence ID" value="NZ_FNDJ01000007.1"/>
</dbReference>
<keyword evidence="1" id="KW-1133">Transmembrane helix</keyword>
<dbReference type="NCBIfam" id="NF042935">
    <property type="entry name" value="SCO6880_fam"/>
    <property type="match status" value="1"/>
</dbReference>
<keyword evidence="1" id="KW-0812">Transmembrane</keyword>
<keyword evidence="1" id="KW-0472">Membrane</keyword>
<sequence length="498" mass="52484">MATAESERTYGNWRRPTSPGIGELGLMGTLLLLGGLVACVITTMVSLRAALVLAAALAFVLAPMLLLRDRHGRTGLQTATARLSWLRGRGRGRHLYRSGPLGFAHAGSFQLPGLAACSYVVDATDSCEREFGLIVVPTTGHHTAVFEASADGAALVDADQVDTWVAHWGQWLAGLAYEPSLVAATVTIETAPDLGTRLQREVAGNLSPDAPELAAAVLNDVVRTYPAGSAQVFTRIAVTYAANARGGGRPRTTEAVTREIATRLPGLTAGLGMAGAGVARPMTSAEIAEAIRVAYDPDSRRLLDAARSEGVSPAQSWDQVGPAAAQEAWDHYRHDSGISVTWGMSEAPRGEVLSPVLTDLLAPHRDIARKRVSLLYRPYDPAGAARLVERDRKDARFRLGGANAAARDTVAVAAADQSAREEAKGAGLVRFAMLVTATVPQPADLPAAAAAIDTLAPSARVRLRRMYGAQAAAFAAALPLGLVLPDHLRIPAFVRETI</sequence>
<reference evidence="2 3" key="1">
    <citation type="submission" date="2016-10" db="EMBL/GenBank/DDBJ databases">
        <authorList>
            <person name="de Groot N.N."/>
        </authorList>
    </citation>
    <scope>NUCLEOTIDE SEQUENCE [LARGE SCALE GENOMIC DNA]</scope>
    <source>
        <strain evidence="2 3">CGMCC 4.6533</strain>
    </source>
</reference>
<dbReference type="STRING" id="633440.SAMN05421869_10748"/>
<name>A0A1G8N8T5_9ACTN</name>
<gene>
    <name evidence="2" type="ORF">SAMN05421869_10748</name>
</gene>
<organism evidence="2 3">
    <name type="scientific">Nonomuraea jiangxiensis</name>
    <dbReference type="NCBI Taxonomy" id="633440"/>
    <lineage>
        <taxon>Bacteria</taxon>
        <taxon>Bacillati</taxon>
        <taxon>Actinomycetota</taxon>
        <taxon>Actinomycetes</taxon>
        <taxon>Streptosporangiales</taxon>
        <taxon>Streptosporangiaceae</taxon>
        <taxon>Nonomuraea</taxon>
    </lineage>
</organism>
<dbReference type="EMBL" id="FNDJ01000007">
    <property type="protein sequence ID" value="SDI76486.1"/>
    <property type="molecule type" value="Genomic_DNA"/>
</dbReference>
<feature type="transmembrane region" description="Helical" evidence="1">
    <location>
        <begin position="49"/>
        <end position="67"/>
    </location>
</feature>